<evidence type="ECO:0000313" key="2">
    <source>
        <dbReference type="Proteomes" id="UP001271249"/>
    </source>
</evidence>
<reference evidence="1 2" key="1">
    <citation type="submission" date="2023-08" db="EMBL/GenBank/DDBJ databases">
        <title>Implementing the SeqCode for naming new Mesorhizobium species isolated from Vachellia karroo root nodules.</title>
        <authorList>
            <person name="Van Lill M."/>
        </authorList>
    </citation>
    <scope>NUCLEOTIDE SEQUENCE [LARGE SCALE GENOMIC DNA]</scope>
    <source>
        <strain evidence="1 2">VK22B</strain>
    </source>
</reference>
<organism evidence="1 2">
    <name type="scientific">Mesorhizobium captivum</name>
    <dbReference type="NCBI Taxonomy" id="3072319"/>
    <lineage>
        <taxon>Bacteria</taxon>
        <taxon>Pseudomonadati</taxon>
        <taxon>Pseudomonadota</taxon>
        <taxon>Alphaproteobacteria</taxon>
        <taxon>Hyphomicrobiales</taxon>
        <taxon>Phyllobacteriaceae</taxon>
        <taxon>Mesorhizobium</taxon>
    </lineage>
</organism>
<name>A0ABU4Z695_9HYPH</name>
<sequence>MDDIDLLAVNTIRTTSTAGEAPKMHRPKIAVSAPADLYTARLKPGSTVVFTLYWPTADRWEGVDYELTVE</sequence>
<proteinExistence type="predicted"/>
<protein>
    <submittedName>
        <fullName evidence="1">Uncharacterized protein</fullName>
    </submittedName>
</protein>
<keyword evidence="2" id="KW-1185">Reference proteome</keyword>
<accession>A0ABU4Z695</accession>
<dbReference type="Proteomes" id="UP001271249">
    <property type="component" value="Unassembled WGS sequence"/>
</dbReference>
<dbReference type="EMBL" id="JAVIJC010000030">
    <property type="protein sequence ID" value="MDX8494800.1"/>
    <property type="molecule type" value="Genomic_DNA"/>
</dbReference>
<comment type="caution">
    <text evidence="1">The sequence shown here is derived from an EMBL/GenBank/DDBJ whole genome shotgun (WGS) entry which is preliminary data.</text>
</comment>
<dbReference type="RefSeq" id="WP_320228594.1">
    <property type="nucleotide sequence ID" value="NZ_JAVIJC010000030.1"/>
</dbReference>
<gene>
    <name evidence="1" type="ORF">RFN29_24865</name>
</gene>
<evidence type="ECO:0000313" key="1">
    <source>
        <dbReference type="EMBL" id="MDX8494800.1"/>
    </source>
</evidence>